<feature type="chain" id="PRO_5045914246" evidence="2">
    <location>
        <begin position="20"/>
        <end position="252"/>
    </location>
</feature>
<dbReference type="Gene3D" id="2.60.40.2230">
    <property type="entry name" value="Uncharacterised protein YcnI-like PF07987, DUF1775"/>
    <property type="match status" value="1"/>
</dbReference>
<proteinExistence type="predicted"/>
<evidence type="ECO:0000259" key="3">
    <source>
        <dbReference type="Pfam" id="PF07987"/>
    </source>
</evidence>
<dbReference type="CDD" id="cd08545">
    <property type="entry name" value="YcnI_like"/>
    <property type="match status" value="1"/>
</dbReference>
<evidence type="ECO:0000256" key="2">
    <source>
        <dbReference type="SAM" id="SignalP"/>
    </source>
</evidence>
<dbReference type="InterPro" id="IPR012533">
    <property type="entry name" value="YcnI-copper_dom"/>
</dbReference>
<sequence>MSKSPRALARLAAAGVAVAALVVVPAAGASAHVRVVPESTTAGAWTTLTFRVPNESPTAVTTSVAVDLPTDTPFLGVSTKPVPGWTASVEEGDLPQSVDVDGTTITRAPVRVVWTADDEKAAIGDGEFQELEISVGPLPAAGTTLVLPAEQSYSDGSVVAWDDVATGDDEPEHPAPALVVTEDTTGAGHGAAHGDTEDADGVTTEATTSEQTTSETTSSDGVARALGGVGVLLGGTAVAVAVTGRRRATGGE</sequence>
<reference evidence="4 5" key="1">
    <citation type="submission" date="2021-05" db="EMBL/GenBank/DDBJ databases">
        <title>Description of Cellulomonas sp. DKR-3 sp. nov.</title>
        <authorList>
            <person name="Dahal R.H."/>
            <person name="Chaudhary D.K."/>
        </authorList>
    </citation>
    <scope>NUCLEOTIDE SEQUENCE [LARGE SCALE GENOMIC DNA]</scope>
    <source>
        <strain evidence="4 5">DKR-3</strain>
    </source>
</reference>
<organism evidence="4 5">
    <name type="scientific">Cellulomonas fulva</name>
    <dbReference type="NCBI Taxonomy" id="2835530"/>
    <lineage>
        <taxon>Bacteria</taxon>
        <taxon>Bacillati</taxon>
        <taxon>Actinomycetota</taxon>
        <taxon>Actinomycetes</taxon>
        <taxon>Micrococcales</taxon>
        <taxon>Cellulomonadaceae</taxon>
        <taxon>Cellulomonas</taxon>
    </lineage>
</organism>
<dbReference type="RefSeq" id="WP_214350350.1">
    <property type="nucleotide sequence ID" value="NZ_JAHBOH010000001.1"/>
</dbReference>
<comment type="caution">
    <text evidence="4">The sequence shown here is derived from an EMBL/GenBank/DDBJ whole genome shotgun (WGS) entry which is preliminary data.</text>
</comment>
<feature type="signal peptide" evidence="2">
    <location>
        <begin position="1"/>
        <end position="19"/>
    </location>
</feature>
<dbReference type="InterPro" id="IPR038507">
    <property type="entry name" value="YcnI-like_sf"/>
</dbReference>
<feature type="domain" description="YncI copper-binding" evidence="3">
    <location>
        <begin position="32"/>
        <end position="180"/>
    </location>
</feature>
<protein>
    <submittedName>
        <fullName evidence="4">YcnI family protein</fullName>
    </submittedName>
</protein>
<evidence type="ECO:0000313" key="4">
    <source>
        <dbReference type="EMBL" id="MBT0994810.1"/>
    </source>
</evidence>
<dbReference type="Proteomes" id="UP000722125">
    <property type="component" value="Unassembled WGS sequence"/>
</dbReference>
<keyword evidence="2" id="KW-0732">Signal</keyword>
<accession>A0ABS5U066</accession>
<keyword evidence="5" id="KW-1185">Reference proteome</keyword>
<dbReference type="Pfam" id="PF07987">
    <property type="entry name" value="DUF1775"/>
    <property type="match status" value="1"/>
</dbReference>
<gene>
    <name evidence="4" type="ORF">KIN34_11010</name>
</gene>
<evidence type="ECO:0000313" key="5">
    <source>
        <dbReference type="Proteomes" id="UP000722125"/>
    </source>
</evidence>
<evidence type="ECO:0000256" key="1">
    <source>
        <dbReference type="SAM" id="MobiDB-lite"/>
    </source>
</evidence>
<feature type="region of interest" description="Disordered" evidence="1">
    <location>
        <begin position="185"/>
        <end position="221"/>
    </location>
</feature>
<feature type="compositionally biased region" description="Low complexity" evidence="1">
    <location>
        <begin position="201"/>
        <end position="221"/>
    </location>
</feature>
<name>A0ABS5U066_9CELL</name>
<dbReference type="EMBL" id="JAHBOH010000001">
    <property type="protein sequence ID" value="MBT0994810.1"/>
    <property type="molecule type" value="Genomic_DNA"/>
</dbReference>